<dbReference type="AlphaFoldDB" id="A0A7N0RD10"/>
<dbReference type="Proteomes" id="UP000594263">
    <property type="component" value="Unplaced"/>
</dbReference>
<evidence type="ECO:0000313" key="3">
    <source>
        <dbReference type="Proteomes" id="UP000594263"/>
    </source>
</evidence>
<dbReference type="EnsemblPlants" id="Kaladp0008s0420.1.v1.1">
    <property type="protein sequence ID" value="Kaladp0008s0420.1.v1.1"/>
    <property type="gene ID" value="Kaladp0008s0420.v1.1"/>
</dbReference>
<evidence type="ECO:0000256" key="1">
    <source>
        <dbReference type="SAM" id="MobiDB-lite"/>
    </source>
</evidence>
<feature type="region of interest" description="Disordered" evidence="1">
    <location>
        <begin position="84"/>
        <end position="103"/>
    </location>
</feature>
<sequence length="103" mass="12139">MVDVPKDISYRTNERDKRYTYELLEFREYNTFFPTLEDELMGMDFLLAEPNCNDGLVEPFLGVSSANLPKCFVTKDRQDLKKINNGIKTSNPTWRQEDQHQEV</sequence>
<dbReference type="Gramene" id="Kaladp0008s0420.1.v1.1">
    <property type="protein sequence ID" value="Kaladp0008s0420.1.v1.1"/>
    <property type="gene ID" value="Kaladp0008s0420.v1.1"/>
</dbReference>
<keyword evidence="3" id="KW-1185">Reference proteome</keyword>
<accession>A0A7N0RD10</accession>
<protein>
    <submittedName>
        <fullName evidence="2">Uncharacterized protein</fullName>
    </submittedName>
</protein>
<name>A0A7N0RD10_KALFE</name>
<proteinExistence type="predicted"/>
<organism evidence="2 3">
    <name type="scientific">Kalanchoe fedtschenkoi</name>
    <name type="common">Lavender scallops</name>
    <name type="synonym">South American air plant</name>
    <dbReference type="NCBI Taxonomy" id="63787"/>
    <lineage>
        <taxon>Eukaryota</taxon>
        <taxon>Viridiplantae</taxon>
        <taxon>Streptophyta</taxon>
        <taxon>Embryophyta</taxon>
        <taxon>Tracheophyta</taxon>
        <taxon>Spermatophyta</taxon>
        <taxon>Magnoliopsida</taxon>
        <taxon>eudicotyledons</taxon>
        <taxon>Gunneridae</taxon>
        <taxon>Pentapetalae</taxon>
        <taxon>Saxifragales</taxon>
        <taxon>Crassulaceae</taxon>
        <taxon>Kalanchoe</taxon>
    </lineage>
</organism>
<evidence type="ECO:0000313" key="2">
    <source>
        <dbReference type="EnsemblPlants" id="Kaladp0008s0420.1.v1.1"/>
    </source>
</evidence>
<reference evidence="2" key="1">
    <citation type="submission" date="2021-01" db="UniProtKB">
        <authorList>
            <consortium name="EnsemblPlants"/>
        </authorList>
    </citation>
    <scope>IDENTIFICATION</scope>
</reference>